<evidence type="ECO:0000313" key="3">
    <source>
        <dbReference type="Proteomes" id="UP000665561"/>
    </source>
</evidence>
<dbReference type="InterPro" id="IPR052179">
    <property type="entry name" value="DD-CPase-like"/>
</dbReference>
<name>A0ABW9XYZ1_9BACL</name>
<keyword evidence="2" id="KW-0121">Carboxypeptidase</keyword>
<reference evidence="2 3" key="1">
    <citation type="submission" date="2020-01" db="EMBL/GenBank/DDBJ databases">
        <title>Paenibacillus soybeanensis sp. nov. isolated from the nodules of soybean (Glycine max(L.) Merr).</title>
        <authorList>
            <person name="Wang H."/>
        </authorList>
    </citation>
    <scope>NUCLEOTIDE SEQUENCE [LARGE SCALE GENOMIC DNA]</scope>
    <source>
        <strain evidence="2 3">T1</strain>
    </source>
</reference>
<comment type="caution">
    <text evidence="2">The sequence shown here is derived from an EMBL/GenBank/DDBJ whole genome shotgun (WGS) entry which is preliminary data.</text>
</comment>
<keyword evidence="2" id="KW-0645">Protease</keyword>
<proteinExistence type="predicted"/>
<dbReference type="InterPro" id="IPR009045">
    <property type="entry name" value="Zn_M74/Hedgehog-like"/>
</dbReference>
<dbReference type="RefSeq" id="WP_161746975.1">
    <property type="nucleotide sequence ID" value="NZ_JAAAMV010000033.1"/>
</dbReference>
<evidence type="ECO:0000313" key="2">
    <source>
        <dbReference type="EMBL" id="NBD27954.1"/>
    </source>
</evidence>
<dbReference type="SUPFAM" id="SSF55166">
    <property type="entry name" value="Hedgehog/DD-peptidase"/>
    <property type="match status" value="1"/>
</dbReference>
<dbReference type="EMBL" id="JAAAMV010000033">
    <property type="protein sequence ID" value="NBD27954.1"/>
    <property type="molecule type" value="Genomic_DNA"/>
</dbReference>
<dbReference type="PANTHER" id="PTHR34385:SF1">
    <property type="entry name" value="PEPTIDOGLYCAN L-ALANYL-D-GLUTAMATE ENDOPEPTIDASE CWLK"/>
    <property type="match status" value="1"/>
</dbReference>
<organism evidence="2 3">
    <name type="scientific">Paenibacillus glycinis</name>
    <dbReference type="NCBI Taxonomy" id="2697035"/>
    <lineage>
        <taxon>Bacteria</taxon>
        <taxon>Bacillati</taxon>
        <taxon>Bacillota</taxon>
        <taxon>Bacilli</taxon>
        <taxon>Bacillales</taxon>
        <taxon>Paenibacillaceae</taxon>
        <taxon>Paenibacillus</taxon>
    </lineage>
</organism>
<dbReference type="Gene3D" id="3.30.1380.10">
    <property type="match status" value="1"/>
</dbReference>
<keyword evidence="2" id="KW-0378">Hydrolase</keyword>
<accession>A0ABW9XYZ1</accession>
<dbReference type="GO" id="GO:0004180">
    <property type="term" value="F:carboxypeptidase activity"/>
    <property type="evidence" value="ECO:0007669"/>
    <property type="project" value="UniProtKB-KW"/>
</dbReference>
<keyword evidence="3" id="KW-1185">Reference proteome</keyword>
<protein>
    <submittedName>
        <fullName evidence="2">D-alanyl-D-alanine carboxypeptidase family protein</fullName>
    </submittedName>
</protein>
<evidence type="ECO:0000259" key="1">
    <source>
        <dbReference type="Pfam" id="PF02557"/>
    </source>
</evidence>
<dbReference type="Gene3D" id="3.30.200.180">
    <property type="match status" value="1"/>
</dbReference>
<gene>
    <name evidence="2" type="ORF">GT019_29150</name>
</gene>
<dbReference type="Pfam" id="PF02557">
    <property type="entry name" value="VanY"/>
    <property type="match status" value="1"/>
</dbReference>
<dbReference type="PANTHER" id="PTHR34385">
    <property type="entry name" value="D-ALANYL-D-ALANINE CARBOXYPEPTIDASE"/>
    <property type="match status" value="1"/>
</dbReference>
<sequence length="294" mass="32387">MKSITRKPIDAPAWTLGRGLPQAGRYASSRLSEDELHDGSLILVNKAHPVATCTLRLEDVTNGMLQAAGREEPRIRLDAECLAQLSALLDACEGGDRIAVVSGYRSKQTQRDIYADKLRERGRAYTESYVALPGASEHQTGLAVDVGLAGRGLDYIAPSFPEDEGPSAAFRRLAPEYGFVQRYQESKTEITGIACEPWHYRYVGRPHAAIMTRENLCLEEYTSYLKQYAFGKAHLLFTDGVRTYEIYYVAALPGGTDVPVPGAGESAGWELSGNNRDGYVVAAVYDKEPIRHVR</sequence>
<feature type="domain" description="D-alanyl-D-alanine carboxypeptidase-like core" evidence="1">
    <location>
        <begin position="75"/>
        <end position="204"/>
    </location>
</feature>
<dbReference type="InterPro" id="IPR003709">
    <property type="entry name" value="VanY-like_core_dom"/>
</dbReference>
<dbReference type="Proteomes" id="UP000665561">
    <property type="component" value="Unassembled WGS sequence"/>
</dbReference>